<keyword evidence="1" id="KW-0732">Signal</keyword>
<proteinExistence type="predicted"/>
<dbReference type="AlphaFoldDB" id="A0A4Y2IF76"/>
<accession>A0A4Y2IF76</accession>
<evidence type="ECO:0000256" key="1">
    <source>
        <dbReference type="SAM" id="SignalP"/>
    </source>
</evidence>
<gene>
    <name evidence="2" type="ORF">AVEN_175509_1</name>
</gene>
<protein>
    <recommendedName>
        <fullName evidence="4">Secreted protein</fullName>
    </recommendedName>
</protein>
<feature type="signal peptide" evidence="1">
    <location>
        <begin position="1"/>
        <end position="16"/>
    </location>
</feature>
<organism evidence="2 3">
    <name type="scientific">Araneus ventricosus</name>
    <name type="common">Orbweaver spider</name>
    <name type="synonym">Epeira ventricosa</name>
    <dbReference type="NCBI Taxonomy" id="182803"/>
    <lineage>
        <taxon>Eukaryota</taxon>
        <taxon>Metazoa</taxon>
        <taxon>Ecdysozoa</taxon>
        <taxon>Arthropoda</taxon>
        <taxon>Chelicerata</taxon>
        <taxon>Arachnida</taxon>
        <taxon>Araneae</taxon>
        <taxon>Araneomorphae</taxon>
        <taxon>Entelegynae</taxon>
        <taxon>Araneoidea</taxon>
        <taxon>Araneidae</taxon>
        <taxon>Araneus</taxon>
    </lineage>
</organism>
<sequence>MFVKHLWMLFEPFAQALIDFIFRYRLLVLVSSCGDPLRARFTEFRPVHDDCVICTMTKPYCYRNVVYCYTTVFRDELIHFRNMLVCDTLRYSTQRVIPK</sequence>
<evidence type="ECO:0008006" key="4">
    <source>
        <dbReference type="Google" id="ProtNLM"/>
    </source>
</evidence>
<reference evidence="2 3" key="1">
    <citation type="journal article" date="2019" name="Sci. Rep.">
        <title>Orb-weaving spider Araneus ventricosus genome elucidates the spidroin gene catalogue.</title>
        <authorList>
            <person name="Kono N."/>
            <person name="Nakamura H."/>
            <person name="Ohtoshi R."/>
            <person name="Moran D.A.P."/>
            <person name="Shinohara A."/>
            <person name="Yoshida Y."/>
            <person name="Fujiwara M."/>
            <person name="Mori M."/>
            <person name="Tomita M."/>
            <person name="Arakawa K."/>
        </authorList>
    </citation>
    <scope>NUCLEOTIDE SEQUENCE [LARGE SCALE GENOMIC DNA]</scope>
</reference>
<comment type="caution">
    <text evidence="2">The sequence shown here is derived from an EMBL/GenBank/DDBJ whole genome shotgun (WGS) entry which is preliminary data.</text>
</comment>
<dbReference type="EMBL" id="BGPR01106442">
    <property type="protein sequence ID" value="GBM76371.1"/>
    <property type="molecule type" value="Genomic_DNA"/>
</dbReference>
<evidence type="ECO:0000313" key="3">
    <source>
        <dbReference type="Proteomes" id="UP000499080"/>
    </source>
</evidence>
<keyword evidence="3" id="KW-1185">Reference proteome</keyword>
<name>A0A4Y2IF76_ARAVE</name>
<dbReference type="Proteomes" id="UP000499080">
    <property type="component" value="Unassembled WGS sequence"/>
</dbReference>
<feature type="chain" id="PRO_5021390206" description="Secreted protein" evidence="1">
    <location>
        <begin position="17"/>
        <end position="99"/>
    </location>
</feature>
<evidence type="ECO:0000313" key="2">
    <source>
        <dbReference type="EMBL" id="GBM76371.1"/>
    </source>
</evidence>